<evidence type="ECO:0000256" key="4">
    <source>
        <dbReference type="ARBA" id="ARBA00005975"/>
    </source>
</evidence>
<dbReference type="PANTHER" id="PTHR23292">
    <property type="entry name" value="LIPOPOLYSACCHARIDE-INDUCED TUMOR NECROSIS FACTOR-ALPHA FACTOR"/>
    <property type="match status" value="1"/>
</dbReference>
<dbReference type="SMART" id="SM00714">
    <property type="entry name" value="LITAF"/>
    <property type="match status" value="1"/>
</dbReference>
<dbReference type="GO" id="GO:0031902">
    <property type="term" value="C:late endosome membrane"/>
    <property type="evidence" value="ECO:0007669"/>
    <property type="project" value="UniProtKB-SubCell"/>
</dbReference>
<gene>
    <name evidence="11" type="ORF">CDAUBV1_LOCUS10060</name>
</gene>
<feature type="region of interest" description="Disordered" evidence="8">
    <location>
        <begin position="1"/>
        <end position="52"/>
    </location>
</feature>
<dbReference type="PANTHER" id="PTHR23292:SF6">
    <property type="entry name" value="FI16602P1-RELATED"/>
    <property type="match status" value="1"/>
</dbReference>
<comment type="similarity">
    <text evidence="4">Belongs to the CDIP1/LITAF family.</text>
</comment>
<organism evidence="11 12">
    <name type="scientific">Calicophoron daubneyi</name>
    <name type="common">Rumen fluke</name>
    <name type="synonym">Paramphistomum daubneyi</name>
    <dbReference type="NCBI Taxonomy" id="300641"/>
    <lineage>
        <taxon>Eukaryota</taxon>
        <taxon>Metazoa</taxon>
        <taxon>Spiralia</taxon>
        <taxon>Lophotrochozoa</taxon>
        <taxon>Platyhelminthes</taxon>
        <taxon>Trematoda</taxon>
        <taxon>Digenea</taxon>
        <taxon>Plagiorchiida</taxon>
        <taxon>Pronocephalata</taxon>
        <taxon>Paramphistomoidea</taxon>
        <taxon>Paramphistomidae</taxon>
        <taxon>Calicophoron</taxon>
    </lineage>
</organism>
<dbReference type="AlphaFoldDB" id="A0AAV2TEZ4"/>
<dbReference type="Proteomes" id="UP001497525">
    <property type="component" value="Unassembled WGS sequence"/>
</dbReference>
<keyword evidence="6" id="KW-0862">Zinc</keyword>
<keyword evidence="7 9" id="KW-0472">Membrane</keyword>
<keyword evidence="5" id="KW-0479">Metal-binding</keyword>
<feature type="compositionally biased region" description="Pro residues" evidence="8">
    <location>
        <begin position="1"/>
        <end position="10"/>
    </location>
</feature>
<dbReference type="InterPro" id="IPR006629">
    <property type="entry name" value="LITAF"/>
</dbReference>
<evidence type="ECO:0000256" key="9">
    <source>
        <dbReference type="SAM" id="Phobius"/>
    </source>
</evidence>
<dbReference type="GO" id="GO:0005765">
    <property type="term" value="C:lysosomal membrane"/>
    <property type="evidence" value="ECO:0007669"/>
    <property type="project" value="UniProtKB-SubCell"/>
</dbReference>
<name>A0AAV2TEZ4_CALDB</name>
<evidence type="ECO:0000313" key="12">
    <source>
        <dbReference type="Proteomes" id="UP001497525"/>
    </source>
</evidence>
<feature type="transmembrane region" description="Helical" evidence="9">
    <location>
        <begin position="91"/>
        <end position="113"/>
    </location>
</feature>
<feature type="domain" description="LITAF" evidence="10">
    <location>
        <begin position="48"/>
        <end position="137"/>
    </location>
</feature>
<evidence type="ECO:0000259" key="10">
    <source>
        <dbReference type="PROSITE" id="PS51837"/>
    </source>
</evidence>
<protein>
    <recommendedName>
        <fullName evidence="10">LITAF domain-containing protein</fullName>
    </recommendedName>
</protein>
<dbReference type="PROSITE" id="PS51837">
    <property type="entry name" value="LITAF"/>
    <property type="match status" value="1"/>
</dbReference>
<dbReference type="EMBL" id="CAXLJL010000279">
    <property type="protein sequence ID" value="CAL5135953.1"/>
    <property type="molecule type" value="Genomic_DNA"/>
</dbReference>
<evidence type="ECO:0000256" key="8">
    <source>
        <dbReference type="SAM" id="MobiDB-lite"/>
    </source>
</evidence>
<reference evidence="11" key="1">
    <citation type="submission" date="2024-06" db="EMBL/GenBank/DDBJ databases">
        <authorList>
            <person name="Liu X."/>
            <person name="Lenzi L."/>
            <person name="Haldenby T S."/>
            <person name="Uol C."/>
        </authorList>
    </citation>
    <scope>NUCLEOTIDE SEQUENCE</scope>
</reference>
<evidence type="ECO:0000256" key="6">
    <source>
        <dbReference type="ARBA" id="ARBA00022833"/>
    </source>
</evidence>
<dbReference type="InterPro" id="IPR037519">
    <property type="entry name" value="LITAF_fam"/>
</dbReference>
<sequence>MSGENPPPYPTDNTVQEGPPYPEESPPPYIDETQLPHPVYPPGPEQTEESITGQPTADLMYLSQTPEACMIVCPTCGKHVRTKIDYEPGPMTYALCCCICLFCGCLGCCLIPFCVHSVQDVVHSCPECETKLGKYSRS</sequence>
<dbReference type="Pfam" id="PF10601">
    <property type="entry name" value="zf-LITAF-like"/>
    <property type="match status" value="1"/>
</dbReference>
<evidence type="ECO:0000256" key="3">
    <source>
        <dbReference type="ARBA" id="ARBA00004630"/>
    </source>
</evidence>
<feature type="compositionally biased region" description="Pro residues" evidence="8">
    <location>
        <begin position="19"/>
        <end position="29"/>
    </location>
</feature>
<accession>A0AAV2TEZ4</accession>
<keyword evidence="9" id="KW-1133">Transmembrane helix</keyword>
<evidence type="ECO:0000256" key="1">
    <source>
        <dbReference type="ARBA" id="ARBA00004414"/>
    </source>
</evidence>
<proteinExistence type="inferred from homology"/>
<evidence type="ECO:0000313" key="11">
    <source>
        <dbReference type="EMBL" id="CAL5135953.1"/>
    </source>
</evidence>
<dbReference type="GO" id="GO:0008270">
    <property type="term" value="F:zinc ion binding"/>
    <property type="evidence" value="ECO:0007669"/>
    <property type="project" value="TreeGrafter"/>
</dbReference>
<comment type="caution">
    <text evidence="11">The sequence shown here is derived from an EMBL/GenBank/DDBJ whole genome shotgun (WGS) entry which is preliminary data.</text>
</comment>
<evidence type="ECO:0000256" key="2">
    <source>
        <dbReference type="ARBA" id="ARBA00004481"/>
    </source>
</evidence>
<keyword evidence="9" id="KW-0812">Transmembrane</keyword>
<evidence type="ECO:0000256" key="7">
    <source>
        <dbReference type="ARBA" id="ARBA00023136"/>
    </source>
</evidence>
<evidence type="ECO:0000256" key="5">
    <source>
        <dbReference type="ARBA" id="ARBA00022723"/>
    </source>
</evidence>
<comment type="subcellular location">
    <subcellularLocation>
        <location evidence="2">Endosome membrane</location>
        <topology evidence="2">Peripheral membrane protein</topology>
    </subcellularLocation>
    <subcellularLocation>
        <location evidence="1">Late endosome membrane</location>
    </subcellularLocation>
    <subcellularLocation>
        <location evidence="3">Lysosome membrane</location>
        <topology evidence="3">Peripheral membrane protein</topology>
        <orientation evidence="3">Cytoplasmic side</orientation>
    </subcellularLocation>
</comment>